<feature type="transmembrane region" description="Helical" evidence="8">
    <location>
        <begin position="285"/>
        <end position="306"/>
    </location>
</feature>
<sequence length="568" mass="58339">MNGVVGPTLPLAALIWPLLIGAFAALPPVRQHALRLLPLAPLPALWLAIVGVDGLTLAPDLLLGVTLGAAGPAALLFALTATLWFAAALHAQGSMANTQKPAVFTGFWCLTLAGNLGVFLAQDVATFYVAFAAVSLSAYFLVVHEATPAALHAGRVYAVLAILGEVCLLLAFVIGATVAGSVLIVDIRAALPTTPLAVMTTVLLVGGFGIKAGLMPLHVWLPLAHPAAPTPASAVLSGAIVKAGIIGLMVFLPIGTGVGPVLVVMGFFTAFAGALVGLRVRAPKAILAYSTISQIGLVIALVGTAIETQAADMATVAYYAFHHGLAKGALFLGVAVFAASGGRWRISVLIMLGLVALSVAGAPMTGGGLTKMAAKPGLGKAAELALTLSAVTTTLVLAWFLHRLSAGTTPSKDDGARPSWLVTLPTLALGLAAVGLPWWMWGEWSGMPADYPLRLASLWSAVWPVALGLALAGAMAATRWRAGTRDQADPLWWTRSIARATAPLRTVPRQMAGWRGAVANQLQAAARVAATRIVDAADTAERTVLAWRISGLTVLAAVLIVVALIGMA</sequence>
<evidence type="ECO:0000259" key="9">
    <source>
        <dbReference type="Pfam" id="PF00361"/>
    </source>
</evidence>
<comment type="subcellular location">
    <subcellularLocation>
        <location evidence="1">Cell membrane</location>
        <topology evidence="1">Multi-pass membrane protein</topology>
    </subcellularLocation>
    <subcellularLocation>
        <location evidence="7">Membrane</location>
        <topology evidence="7">Multi-pass membrane protein</topology>
    </subcellularLocation>
</comment>
<feature type="transmembrane region" description="Helical" evidence="8">
    <location>
        <begin position="258"/>
        <end position="278"/>
    </location>
</feature>
<evidence type="ECO:0000256" key="6">
    <source>
        <dbReference type="ARBA" id="ARBA00023136"/>
    </source>
</evidence>
<evidence type="ECO:0000256" key="3">
    <source>
        <dbReference type="ARBA" id="ARBA00022475"/>
    </source>
</evidence>
<evidence type="ECO:0000256" key="8">
    <source>
        <dbReference type="SAM" id="Phobius"/>
    </source>
</evidence>
<dbReference type="Pfam" id="PF00361">
    <property type="entry name" value="Proton_antipo_M"/>
    <property type="match status" value="1"/>
</dbReference>
<feature type="transmembrane region" description="Helical" evidence="8">
    <location>
        <begin position="346"/>
        <end position="364"/>
    </location>
</feature>
<feature type="transmembrane region" description="Helical" evidence="8">
    <location>
        <begin position="156"/>
        <end position="184"/>
    </location>
</feature>
<evidence type="ECO:0000256" key="1">
    <source>
        <dbReference type="ARBA" id="ARBA00004651"/>
    </source>
</evidence>
<dbReference type="RefSeq" id="WP_188514800.1">
    <property type="nucleotide sequence ID" value="NZ_BMGD01000004.1"/>
</dbReference>
<evidence type="ECO:0000313" key="10">
    <source>
        <dbReference type="EMBL" id="GGB69064.1"/>
    </source>
</evidence>
<keyword evidence="5 8" id="KW-1133">Transmembrane helix</keyword>
<keyword evidence="11" id="KW-1185">Reference proteome</keyword>
<dbReference type="PANTHER" id="PTHR42703:SF1">
    <property type="entry name" value="NA(+)_H(+) ANTIPORTER SUBUNIT D1"/>
    <property type="match status" value="1"/>
</dbReference>
<dbReference type="InterPro" id="IPR001750">
    <property type="entry name" value="ND/Mrp_TM"/>
</dbReference>
<evidence type="ECO:0000256" key="7">
    <source>
        <dbReference type="RuleBase" id="RU000320"/>
    </source>
</evidence>
<keyword evidence="3" id="KW-1003">Cell membrane</keyword>
<feature type="transmembrane region" description="Helical" evidence="8">
    <location>
        <begin position="61"/>
        <end position="89"/>
    </location>
</feature>
<reference evidence="11" key="1">
    <citation type="journal article" date="2019" name="Int. J. Syst. Evol. Microbiol.">
        <title>The Global Catalogue of Microorganisms (GCM) 10K type strain sequencing project: providing services to taxonomists for standard genome sequencing and annotation.</title>
        <authorList>
            <consortium name="The Broad Institute Genomics Platform"/>
            <consortium name="The Broad Institute Genome Sequencing Center for Infectious Disease"/>
            <person name="Wu L."/>
            <person name="Ma J."/>
        </authorList>
    </citation>
    <scope>NUCLEOTIDE SEQUENCE [LARGE SCALE GENOMIC DNA]</scope>
    <source>
        <strain evidence="11">CGMCC 1.12851</strain>
    </source>
</reference>
<organism evidence="10 11">
    <name type="scientific">Blastomonas aquatica</name>
    <dbReference type="NCBI Taxonomy" id="1510276"/>
    <lineage>
        <taxon>Bacteria</taxon>
        <taxon>Pseudomonadati</taxon>
        <taxon>Pseudomonadota</taxon>
        <taxon>Alphaproteobacteria</taxon>
        <taxon>Sphingomonadales</taxon>
        <taxon>Sphingomonadaceae</taxon>
        <taxon>Blastomonas</taxon>
    </lineage>
</organism>
<feature type="transmembrane region" description="Helical" evidence="8">
    <location>
        <begin position="421"/>
        <end position="441"/>
    </location>
</feature>
<evidence type="ECO:0000256" key="4">
    <source>
        <dbReference type="ARBA" id="ARBA00022692"/>
    </source>
</evidence>
<proteinExistence type="inferred from homology"/>
<protein>
    <recommendedName>
        <fullName evidence="9">NADH:quinone oxidoreductase/Mrp antiporter transmembrane domain-containing protein</fullName>
    </recommendedName>
</protein>
<feature type="transmembrane region" description="Helical" evidence="8">
    <location>
        <begin position="233"/>
        <end position="252"/>
    </location>
</feature>
<feature type="transmembrane region" description="Helical" evidence="8">
    <location>
        <begin position="545"/>
        <end position="567"/>
    </location>
</feature>
<evidence type="ECO:0000256" key="2">
    <source>
        <dbReference type="ARBA" id="ARBA00005346"/>
    </source>
</evidence>
<gene>
    <name evidence="10" type="ORF">GCM10010833_25360</name>
</gene>
<dbReference type="InterPro" id="IPR050586">
    <property type="entry name" value="CPA3_Na-H_Antiporter_D"/>
</dbReference>
<accession>A0ABQ1JI74</accession>
<dbReference type="Proteomes" id="UP000614261">
    <property type="component" value="Unassembled WGS sequence"/>
</dbReference>
<keyword evidence="4 7" id="KW-0812">Transmembrane</keyword>
<comment type="caution">
    <text evidence="10">The sequence shown here is derived from an EMBL/GenBank/DDBJ whole genome shotgun (WGS) entry which is preliminary data.</text>
</comment>
<dbReference type="EMBL" id="BMGD01000004">
    <property type="protein sequence ID" value="GGB69064.1"/>
    <property type="molecule type" value="Genomic_DNA"/>
</dbReference>
<feature type="transmembrane region" description="Helical" evidence="8">
    <location>
        <begin position="101"/>
        <end position="121"/>
    </location>
</feature>
<comment type="similarity">
    <text evidence="2">Belongs to the CPA3 antiporters (TC 2.A.63) subunit D family.</text>
</comment>
<feature type="transmembrane region" description="Helical" evidence="8">
    <location>
        <begin position="36"/>
        <end position="55"/>
    </location>
</feature>
<feature type="transmembrane region" description="Helical" evidence="8">
    <location>
        <begin position="318"/>
        <end position="339"/>
    </location>
</feature>
<evidence type="ECO:0000256" key="5">
    <source>
        <dbReference type="ARBA" id="ARBA00022989"/>
    </source>
</evidence>
<keyword evidence="6 8" id="KW-0472">Membrane</keyword>
<feature type="transmembrane region" description="Helical" evidence="8">
    <location>
        <begin position="127"/>
        <end position="144"/>
    </location>
</feature>
<dbReference type="PANTHER" id="PTHR42703">
    <property type="entry name" value="NADH DEHYDROGENASE"/>
    <property type="match status" value="1"/>
</dbReference>
<feature type="transmembrane region" description="Helical" evidence="8">
    <location>
        <begin position="12"/>
        <end position="29"/>
    </location>
</feature>
<feature type="domain" description="NADH:quinone oxidoreductase/Mrp antiporter transmembrane" evidence="9">
    <location>
        <begin position="121"/>
        <end position="367"/>
    </location>
</feature>
<evidence type="ECO:0000313" key="11">
    <source>
        <dbReference type="Proteomes" id="UP000614261"/>
    </source>
</evidence>
<dbReference type="PRINTS" id="PR01437">
    <property type="entry name" value="NUOXDRDTASE4"/>
</dbReference>
<dbReference type="InterPro" id="IPR003918">
    <property type="entry name" value="NADH_UbQ_OxRdtase"/>
</dbReference>
<feature type="transmembrane region" description="Helical" evidence="8">
    <location>
        <begin position="461"/>
        <end position="478"/>
    </location>
</feature>
<name>A0ABQ1JI74_9SPHN</name>
<feature type="transmembrane region" description="Helical" evidence="8">
    <location>
        <begin position="384"/>
        <end position="401"/>
    </location>
</feature>
<feature type="transmembrane region" description="Helical" evidence="8">
    <location>
        <begin position="196"/>
        <end position="221"/>
    </location>
</feature>